<dbReference type="EMBL" id="KN833764">
    <property type="protein sequence ID" value="KIK20460.1"/>
    <property type="molecule type" value="Genomic_DNA"/>
</dbReference>
<proteinExistence type="predicted"/>
<protein>
    <submittedName>
        <fullName evidence="1">Uncharacterized protein</fullName>
    </submittedName>
</protein>
<dbReference type="HOGENOM" id="CLU_2211027_0_0_1"/>
<keyword evidence="2" id="KW-1185">Reference proteome</keyword>
<reference evidence="2" key="2">
    <citation type="submission" date="2015-01" db="EMBL/GenBank/DDBJ databases">
        <title>Evolutionary Origins and Diversification of the Mycorrhizal Mutualists.</title>
        <authorList>
            <consortium name="DOE Joint Genome Institute"/>
            <consortium name="Mycorrhizal Genomics Consortium"/>
            <person name="Kohler A."/>
            <person name="Kuo A."/>
            <person name="Nagy L.G."/>
            <person name="Floudas D."/>
            <person name="Copeland A."/>
            <person name="Barry K.W."/>
            <person name="Cichocki N."/>
            <person name="Veneault-Fourrey C."/>
            <person name="LaButti K."/>
            <person name="Lindquist E.A."/>
            <person name="Lipzen A."/>
            <person name="Lundell T."/>
            <person name="Morin E."/>
            <person name="Murat C."/>
            <person name="Riley R."/>
            <person name="Ohm R."/>
            <person name="Sun H."/>
            <person name="Tunlid A."/>
            <person name="Henrissat B."/>
            <person name="Grigoriev I.V."/>
            <person name="Hibbett D.S."/>
            <person name="Martin F."/>
        </authorList>
    </citation>
    <scope>NUCLEOTIDE SEQUENCE [LARGE SCALE GENOMIC DNA]</scope>
    <source>
        <strain evidence="2">441</strain>
    </source>
</reference>
<accession>A0A0C9Y734</accession>
<sequence>MKIFRHGEVQPVCSSKLQMLRGRVGSAGTYTVKTLRGPSWIAEPIVFHPSKRTSTGRRFQTWERDAFLTDIIRRTWKVTNVVKIMHRCAWSRGVLQVPLGSPLPEQE</sequence>
<evidence type="ECO:0000313" key="2">
    <source>
        <dbReference type="Proteomes" id="UP000054018"/>
    </source>
</evidence>
<dbReference type="Proteomes" id="UP000054018">
    <property type="component" value="Unassembled WGS sequence"/>
</dbReference>
<dbReference type="AlphaFoldDB" id="A0A0C9Y734"/>
<name>A0A0C9Y734_9AGAM</name>
<gene>
    <name evidence="1" type="ORF">PISMIDRAFT_593050</name>
</gene>
<reference evidence="1 2" key="1">
    <citation type="submission" date="2014-04" db="EMBL/GenBank/DDBJ databases">
        <authorList>
            <consortium name="DOE Joint Genome Institute"/>
            <person name="Kuo A."/>
            <person name="Kohler A."/>
            <person name="Costa M.D."/>
            <person name="Nagy L.G."/>
            <person name="Floudas D."/>
            <person name="Copeland A."/>
            <person name="Barry K.W."/>
            <person name="Cichocki N."/>
            <person name="Veneault-Fourrey C."/>
            <person name="LaButti K."/>
            <person name="Lindquist E.A."/>
            <person name="Lipzen A."/>
            <person name="Lundell T."/>
            <person name="Morin E."/>
            <person name="Murat C."/>
            <person name="Sun H."/>
            <person name="Tunlid A."/>
            <person name="Henrissat B."/>
            <person name="Grigoriev I.V."/>
            <person name="Hibbett D.S."/>
            <person name="Martin F."/>
            <person name="Nordberg H.P."/>
            <person name="Cantor M.N."/>
            <person name="Hua S.X."/>
        </authorList>
    </citation>
    <scope>NUCLEOTIDE SEQUENCE [LARGE SCALE GENOMIC DNA]</scope>
    <source>
        <strain evidence="1 2">441</strain>
    </source>
</reference>
<organism evidence="1 2">
    <name type="scientific">Pisolithus microcarpus 441</name>
    <dbReference type="NCBI Taxonomy" id="765257"/>
    <lineage>
        <taxon>Eukaryota</taxon>
        <taxon>Fungi</taxon>
        <taxon>Dikarya</taxon>
        <taxon>Basidiomycota</taxon>
        <taxon>Agaricomycotina</taxon>
        <taxon>Agaricomycetes</taxon>
        <taxon>Agaricomycetidae</taxon>
        <taxon>Boletales</taxon>
        <taxon>Sclerodermatineae</taxon>
        <taxon>Pisolithaceae</taxon>
        <taxon>Pisolithus</taxon>
    </lineage>
</organism>
<evidence type="ECO:0000313" key="1">
    <source>
        <dbReference type="EMBL" id="KIK20460.1"/>
    </source>
</evidence>